<evidence type="ECO:0000313" key="2">
    <source>
        <dbReference type="Proteomes" id="UP000272464"/>
    </source>
</evidence>
<keyword evidence="2" id="KW-1185">Reference proteome</keyword>
<name>A0A3S1DWD9_9BACL</name>
<dbReference type="AlphaFoldDB" id="A0A3S1DWD9"/>
<proteinExistence type="predicted"/>
<dbReference type="OrthoDB" id="2361182at2"/>
<accession>A0A3S1DWD9</accession>
<organism evidence="1 2">
    <name type="scientific">Paenibacillus zeisoli</name>
    <dbReference type="NCBI Taxonomy" id="2496267"/>
    <lineage>
        <taxon>Bacteria</taxon>
        <taxon>Bacillati</taxon>
        <taxon>Bacillota</taxon>
        <taxon>Bacilli</taxon>
        <taxon>Bacillales</taxon>
        <taxon>Paenibacillaceae</taxon>
        <taxon>Paenibacillus</taxon>
    </lineage>
</organism>
<dbReference type="InterPro" id="IPR046155">
    <property type="entry name" value="DUF6157"/>
</dbReference>
<gene>
    <name evidence="1" type="ORF">EJP77_13945</name>
</gene>
<dbReference type="EMBL" id="RZNX01000005">
    <property type="protein sequence ID" value="RUT29909.1"/>
    <property type="molecule type" value="Genomic_DNA"/>
</dbReference>
<reference evidence="1 2" key="1">
    <citation type="submission" date="2018-12" db="EMBL/GenBank/DDBJ databases">
        <authorList>
            <person name="Sun L."/>
            <person name="Chen Z."/>
        </authorList>
    </citation>
    <scope>NUCLEOTIDE SEQUENCE [LARGE SCALE GENOMIC DNA]</scope>
    <source>
        <strain evidence="1 2">3-5-3</strain>
    </source>
</reference>
<dbReference type="Proteomes" id="UP000272464">
    <property type="component" value="Unassembled WGS sequence"/>
</dbReference>
<protein>
    <submittedName>
        <fullName evidence="1">Uncharacterized protein</fullName>
    </submittedName>
</protein>
<dbReference type="RefSeq" id="WP_127199853.1">
    <property type="nucleotide sequence ID" value="NZ_RZNX01000005.1"/>
</dbReference>
<comment type="caution">
    <text evidence="1">The sequence shown here is derived from an EMBL/GenBank/DDBJ whole genome shotgun (WGS) entry which is preliminary data.</text>
</comment>
<evidence type="ECO:0000313" key="1">
    <source>
        <dbReference type="EMBL" id="RUT29909.1"/>
    </source>
</evidence>
<dbReference type="Pfam" id="PF19654">
    <property type="entry name" value="DUF6157"/>
    <property type="match status" value="1"/>
</dbReference>
<sequence>MSYTNTFIIVSADCPVITSTVPVSSRAKKTAYEIEFDLLSRNPYRYNEKELIYEIHIRHKDLDASYVTSHADEIWEELFRKPHPCLRASQLPKKFGWGIHYNEEGRIALYGIDSDEYQAFLEPGEGKPTLVPAMRSRRST</sequence>